<dbReference type="Gene3D" id="1.20.1600.10">
    <property type="entry name" value="Outer membrane efflux proteins (OEP)"/>
    <property type="match status" value="1"/>
</dbReference>
<dbReference type="SUPFAM" id="SSF56954">
    <property type="entry name" value="Outer membrane efflux proteins (OEP)"/>
    <property type="match status" value="1"/>
</dbReference>
<evidence type="ECO:0000256" key="5">
    <source>
        <dbReference type="ARBA" id="ARBA00022692"/>
    </source>
</evidence>
<dbReference type="EMBL" id="JACHEO010000010">
    <property type="protein sequence ID" value="MBB5348204.1"/>
    <property type="molecule type" value="Genomic_DNA"/>
</dbReference>
<dbReference type="NCBIfam" id="TIGR01844">
    <property type="entry name" value="type_I_sec_TolC"/>
    <property type="match status" value="1"/>
</dbReference>
<keyword evidence="9" id="KW-1185">Reference proteome</keyword>
<dbReference type="GO" id="GO:1990281">
    <property type="term" value="C:efflux pump complex"/>
    <property type="evidence" value="ECO:0007669"/>
    <property type="project" value="TreeGrafter"/>
</dbReference>
<dbReference type="GO" id="GO:0015288">
    <property type="term" value="F:porin activity"/>
    <property type="evidence" value="ECO:0007669"/>
    <property type="project" value="TreeGrafter"/>
</dbReference>
<keyword evidence="5" id="KW-0812">Transmembrane</keyword>
<dbReference type="PANTHER" id="PTHR30026">
    <property type="entry name" value="OUTER MEMBRANE PROTEIN TOLC"/>
    <property type="match status" value="1"/>
</dbReference>
<evidence type="ECO:0000313" key="8">
    <source>
        <dbReference type="EMBL" id="MBB5348204.1"/>
    </source>
</evidence>
<organism evidence="8 9">
    <name type="scientific">Desulfoprunum benzoelyticum</name>
    <dbReference type="NCBI Taxonomy" id="1506996"/>
    <lineage>
        <taxon>Bacteria</taxon>
        <taxon>Pseudomonadati</taxon>
        <taxon>Thermodesulfobacteriota</taxon>
        <taxon>Desulfobulbia</taxon>
        <taxon>Desulfobulbales</taxon>
        <taxon>Desulfobulbaceae</taxon>
        <taxon>Desulfoprunum</taxon>
    </lineage>
</organism>
<evidence type="ECO:0000313" key="9">
    <source>
        <dbReference type="Proteomes" id="UP000539642"/>
    </source>
</evidence>
<evidence type="ECO:0000256" key="4">
    <source>
        <dbReference type="ARBA" id="ARBA00022452"/>
    </source>
</evidence>
<dbReference type="PANTHER" id="PTHR30026:SF22">
    <property type="entry name" value="OUTER MEMBRANE EFFLUX PROTEIN"/>
    <property type="match status" value="1"/>
</dbReference>
<dbReference type="Pfam" id="PF02321">
    <property type="entry name" value="OEP"/>
    <property type="match status" value="2"/>
</dbReference>
<sequence>MQARSGYLPTLDLIAGAGVEDVQEPVDETYDPMQVTLKLRQNVFAGFSTKNEVARQKHRVRSMAYTLQATSENVALKAAKVYLEVLRNQELKALADQNLLKHQQIADQIGLRTESGVGSQVDSEQVRGRLALAQSNVVVTQTNLLDAMTNYQGIMGRLPGDLIKPEPPVDGMPASLEEAEKWAVDNHPTLKSAGADLDARHKQRDVANWTFMPIVDLELDQNWEDEVDQIDEEQQSTVAMVRLRYNLFNGLKDRGRKAETVQLVEEAREIKNNTHRQVIESIRLSWMAYQSVLDRIKYLEDHVQMTAATATAFSKQFDIGKRTLLDVLDTEAEAIDARRDLINASYDGLYSQYRILNGTGGLVHSFGLKWPEESIVEEEENETEKIQDEGNPQTGGINQIRVGEMMVAGN</sequence>
<dbReference type="GO" id="GO:0015562">
    <property type="term" value="F:efflux transmembrane transporter activity"/>
    <property type="evidence" value="ECO:0007669"/>
    <property type="project" value="InterPro"/>
</dbReference>
<evidence type="ECO:0000256" key="3">
    <source>
        <dbReference type="ARBA" id="ARBA00022448"/>
    </source>
</evidence>
<keyword evidence="4" id="KW-1134">Transmembrane beta strand</keyword>
<dbReference type="AlphaFoldDB" id="A0A840UXM8"/>
<accession>A0A840UXM8</accession>
<proteinExistence type="inferred from homology"/>
<comment type="caution">
    <text evidence="8">The sequence shown here is derived from an EMBL/GenBank/DDBJ whole genome shotgun (WGS) entry which is preliminary data.</text>
</comment>
<evidence type="ECO:0000256" key="6">
    <source>
        <dbReference type="ARBA" id="ARBA00023136"/>
    </source>
</evidence>
<evidence type="ECO:0000256" key="1">
    <source>
        <dbReference type="ARBA" id="ARBA00004442"/>
    </source>
</evidence>
<dbReference type="InterPro" id="IPR010130">
    <property type="entry name" value="T1SS_OMP_TolC"/>
</dbReference>
<keyword evidence="3" id="KW-0813">Transport</keyword>
<dbReference type="Proteomes" id="UP000539642">
    <property type="component" value="Unassembled WGS sequence"/>
</dbReference>
<dbReference type="InterPro" id="IPR003423">
    <property type="entry name" value="OMP_efflux"/>
</dbReference>
<name>A0A840UXM8_9BACT</name>
<keyword evidence="6" id="KW-0472">Membrane</keyword>
<reference evidence="8 9" key="1">
    <citation type="submission" date="2020-08" db="EMBL/GenBank/DDBJ databases">
        <title>Genomic Encyclopedia of Type Strains, Phase IV (KMG-IV): sequencing the most valuable type-strain genomes for metagenomic binning, comparative biology and taxonomic classification.</title>
        <authorList>
            <person name="Goeker M."/>
        </authorList>
    </citation>
    <scope>NUCLEOTIDE SEQUENCE [LARGE SCALE GENOMIC DNA]</scope>
    <source>
        <strain evidence="8 9">DSM 28570</strain>
    </source>
</reference>
<dbReference type="InterPro" id="IPR051906">
    <property type="entry name" value="TolC-like"/>
</dbReference>
<dbReference type="GO" id="GO:0009279">
    <property type="term" value="C:cell outer membrane"/>
    <property type="evidence" value="ECO:0007669"/>
    <property type="project" value="UniProtKB-SubCell"/>
</dbReference>
<comment type="subcellular location">
    <subcellularLocation>
        <location evidence="1">Cell outer membrane</location>
    </subcellularLocation>
</comment>
<gene>
    <name evidence="8" type="ORF">HNQ81_001935</name>
</gene>
<comment type="similarity">
    <text evidence="2">Belongs to the outer membrane factor (OMF) (TC 1.B.17) family.</text>
</comment>
<protein>
    <submittedName>
        <fullName evidence="8">Adhesin transport system outer membrane protein</fullName>
    </submittedName>
</protein>
<evidence type="ECO:0000256" key="7">
    <source>
        <dbReference type="ARBA" id="ARBA00023237"/>
    </source>
</evidence>
<keyword evidence="7" id="KW-0998">Cell outer membrane</keyword>
<evidence type="ECO:0000256" key="2">
    <source>
        <dbReference type="ARBA" id="ARBA00007613"/>
    </source>
</evidence>